<name>A0ABV5WJ12_9BACI</name>
<proteinExistence type="predicted"/>
<dbReference type="EMBL" id="JBHMAF010000133">
    <property type="protein sequence ID" value="MFB9760346.1"/>
    <property type="molecule type" value="Genomic_DNA"/>
</dbReference>
<protein>
    <recommendedName>
        <fullName evidence="3">Lipoprotein</fullName>
    </recommendedName>
</protein>
<dbReference type="RefSeq" id="WP_379950663.1">
    <property type="nucleotide sequence ID" value="NZ_JBHMAF010000133.1"/>
</dbReference>
<evidence type="ECO:0008006" key="3">
    <source>
        <dbReference type="Google" id="ProtNLM"/>
    </source>
</evidence>
<accession>A0ABV5WJ12</accession>
<dbReference type="PROSITE" id="PS51257">
    <property type="entry name" value="PROKAR_LIPOPROTEIN"/>
    <property type="match status" value="1"/>
</dbReference>
<sequence>MRKTLILLSILLILVSCQKIRGNDIKNYGIPDKQEELIKLGITAVSYDKKGNLHFHVDKINPDTRRKIEQRLSEIFGQKVDFTLHDDLGNVDPKPK</sequence>
<evidence type="ECO:0000313" key="2">
    <source>
        <dbReference type="Proteomes" id="UP001589609"/>
    </source>
</evidence>
<gene>
    <name evidence="1" type="ORF">ACFFMS_18570</name>
</gene>
<evidence type="ECO:0000313" key="1">
    <source>
        <dbReference type="EMBL" id="MFB9760346.1"/>
    </source>
</evidence>
<keyword evidence="2" id="KW-1185">Reference proteome</keyword>
<reference evidence="1 2" key="1">
    <citation type="submission" date="2024-09" db="EMBL/GenBank/DDBJ databases">
        <authorList>
            <person name="Sun Q."/>
            <person name="Mori K."/>
        </authorList>
    </citation>
    <scope>NUCLEOTIDE SEQUENCE [LARGE SCALE GENOMIC DNA]</scope>
    <source>
        <strain evidence="1 2">JCM 11201</strain>
    </source>
</reference>
<dbReference type="Proteomes" id="UP001589609">
    <property type="component" value="Unassembled WGS sequence"/>
</dbReference>
<organism evidence="1 2">
    <name type="scientific">Ectobacillus funiculus</name>
    <dbReference type="NCBI Taxonomy" id="137993"/>
    <lineage>
        <taxon>Bacteria</taxon>
        <taxon>Bacillati</taxon>
        <taxon>Bacillota</taxon>
        <taxon>Bacilli</taxon>
        <taxon>Bacillales</taxon>
        <taxon>Bacillaceae</taxon>
        <taxon>Ectobacillus</taxon>
    </lineage>
</organism>
<comment type="caution">
    <text evidence="1">The sequence shown here is derived from an EMBL/GenBank/DDBJ whole genome shotgun (WGS) entry which is preliminary data.</text>
</comment>